<dbReference type="InterPro" id="IPR007052">
    <property type="entry name" value="CS_dom"/>
</dbReference>
<protein>
    <recommendedName>
        <fullName evidence="3">Nuclear migration protein nudC</fullName>
    </recommendedName>
    <alternativeName>
        <fullName evidence="6">Nuclear distribution protein C homolog</fullName>
    </alternativeName>
</protein>
<sequence length="247" mass="28113">DLALSNCDNILNKMENEQFDALLLSIATQHSGGPIQLLETFASFLGRKTDFFYGASRDTWENLVLSVFGKHADLSLEHFEKEQKNKEAAQKRKNEPAVNENGIKKLDVKQPEVVDVKQEFNVEPCSTSSLAEETERQTGDGKESDEAEDENDDPTKLNPNKGNGYDFDKYKWTQTLREIEVRIPFTAEANLTKRNIIIEFSKKHLKCGLKGHPAVIDADLPHEVKVEQCSWYIDNGRFLILELEKIN</sequence>
<evidence type="ECO:0000259" key="8">
    <source>
        <dbReference type="PROSITE" id="PS51203"/>
    </source>
</evidence>
<dbReference type="AlphaFoldDB" id="A0A1B6H0T9"/>
<evidence type="ECO:0000256" key="7">
    <source>
        <dbReference type="SAM" id="MobiDB-lite"/>
    </source>
</evidence>
<dbReference type="PANTHER" id="PTHR12356">
    <property type="entry name" value="NUCLEAR MOVEMENT PROTEIN NUDC"/>
    <property type="match status" value="1"/>
</dbReference>
<gene>
    <name evidence="9" type="ORF">g.48056</name>
</gene>
<keyword evidence="5" id="KW-0597">Phosphoprotein</keyword>
<dbReference type="GO" id="GO:0005737">
    <property type="term" value="C:cytoplasm"/>
    <property type="evidence" value="ECO:0007669"/>
    <property type="project" value="UniProtKB-SubCell"/>
</dbReference>
<accession>A0A1B6H0T9</accession>
<dbReference type="InterPro" id="IPR037898">
    <property type="entry name" value="NudC_fam"/>
</dbReference>
<evidence type="ECO:0000256" key="5">
    <source>
        <dbReference type="ARBA" id="ARBA00022553"/>
    </source>
</evidence>
<evidence type="ECO:0000256" key="1">
    <source>
        <dbReference type="ARBA" id="ARBA00004496"/>
    </source>
</evidence>
<dbReference type="GO" id="GO:0006457">
    <property type="term" value="P:protein folding"/>
    <property type="evidence" value="ECO:0007669"/>
    <property type="project" value="TreeGrafter"/>
</dbReference>
<comment type="similarity">
    <text evidence="2">Belongs to the nudC family.</text>
</comment>
<reference evidence="9" key="1">
    <citation type="submission" date="2015-11" db="EMBL/GenBank/DDBJ databases">
        <title>De novo transcriptome assembly of four potential Pierce s Disease insect vectors from Arizona vineyards.</title>
        <authorList>
            <person name="Tassone E.E."/>
        </authorList>
    </citation>
    <scope>NUCLEOTIDE SEQUENCE</scope>
</reference>
<keyword evidence="4" id="KW-0963">Cytoplasm</keyword>
<dbReference type="InterPro" id="IPR025934">
    <property type="entry name" value="NudC_N_dom"/>
</dbReference>
<comment type="subcellular location">
    <subcellularLocation>
        <location evidence="1">Cytoplasm</location>
    </subcellularLocation>
</comment>
<dbReference type="PANTHER" id="PTHR12356:SF3">
    <property type="entry name" value="NUCLEAR MIGRATION PROTEIN NUDC"/>
    <property type="match status" value="1"/>
</dbReference>
<dbReference type="Gene3D" id="2.60.40.790">
    <property type="match status" value="1"/>
</dbReference>
<dbReference type="InterPro" id="IPR008978">
    <property type="entry name" value="HSP20-like_chaperone"/>
</dbReference>
<dbReference type="Pfam" id="PF14050">
    <property type="entry name" value="Nudc_N"/>
    <property type="match status" value="1"/>
</dbReference>
<feature type="region of interest" description="Disordered" evidence="7">
    <location>
        <begin position="124"/>
        <end position="164"/>
    </location>
</feature>
<proteinExistence type="inferred from homology"/>
<dbReference type="PROSITE" id="PS51203">
    <property type="entry name" value="CS"/>
    <property type="match status" value="1"/>
</dbReference>
<organism evidence="9">
    <name type="scientific">Cuerna arida</name>
    <dbReference type="NCBI Taxonomy" id="1464854"/>
    <lineage>
        <taxon>Eukaryota</taxon>
        <taxon>Metazoa</taxon>
        <taxon>Ecdysozoa</taxon>
        <taxon>Arthropoda</taxon>
        <taxon>Hexapoda</taxon>
        <taxon>Insecta</taxon>
        <taxon>Pterygota</taxon>
        <taxon>Neoptera</taxon>
        <taxon>Paraneoptera</taxon>
        <taxon>Hemiptera</taxon>
        <taxon>Auchenorrhyncha</taxon>
        <taxon>Membracoidea</taxon>
        <taxon>Cicadellidae</taxon>
        <taxon>Cicadellinae</taxon>
        <taxon>Proconiini</taxon>
        <taxon>Cuerna</taxon>
    </lineage>
</organism>
<evidence type="ECO:0000256" key="3">
    <source>
        <dbReference type="ARBA" id="ARBA00017641"/>
    </source>
</evidence>
<feature type="region of interest" description="Disordered" evidence="7">
    <location>
        <begin position="83"/>
        <end position="104"/>
    </location>
</feature>
<name>A0A1B6H0T9_9HEMI</name>
<feature type="non-terminal residue" evidence="9">
    <location>
        <position position="1"/>
    </location>
</feature>
<dbReference type="GO" id="GO:0051082">
    <property type="term" value="F:unfolded protein binding"/>
    <property type="evidence" value="ECO:0007669"/>
    <property type="project" value="TreeGrafter"/>
</dbReference>
<feature type="non-terminal residue" evidence="9">
    <location>
        <position position="247"/>
    </location>
</feature>
<feature type="domain" description="CS" evidence="8">
    <location>
        <begin position="165"/>
        <end position="247"/>
    </location>
</feature>
<evidence type="ECO:0000256" key="2">
    <source>
        <dbReference type="ARBA" id="ARBA00010513"/>
    </source>
</evidence>
<dbReference type="SUPFAM" id="SSF49764">
    <property type="entry name" value="HSP20-like chaperones"/>
    <property type="match status" value="1"/>
</dbReference>
<evidence type="ECO:0000256" key="6">
    <source>
        <dbReference type="ARBA" id="ARBA00030427"/>
    </source>
</evidence>
<dbReference type="EMBL" id="GECZ01001479">
    <property type="protein sequence ID" value="JAS68290.1"/>
    <property type="molecule type" value="Transcribed_RNA"/>
</dbReference>
<evidence type="ECO:0000313" key="9">
    <source>
        <dbReference type="EMBL" id="JAS68290.1"/>
    </source>
</evidence>
<feature type="compositionally biased region" description="Basic and acidic residues" evidence="7">
    <location>
        <begin position="133"/>
        <end position="144"/>
    </location>
</feature>
<dbReference type="Pfam" id="PF04969">
    <property type="entry name" value="CS"/>
    <property type="match status" value="1"/>
</dbReference>
<feature type="compositionally biased region" description="Basic and acidic residues" evidence="7">
    <location>
        <begin position="83"/>
        <end position="95"/>
    </location>
</feature>
<evidence type="ECO:0000256" key="4">
    <source>
        <dbReference type="ARBA" id="ARBA00022490"/>
    </source>
</evidence>